<dbReference type="Proteomes" id="UP000189670">
    <property type="component" value="Unassembled WGS sequence"/>
</dbReference>
<accession>A0A1V1P7D0</accession>
<gene>
    <name evidence="1" type="ORF">OMM_02972</name>
</gene>
<protein>
    <recommendedName>
        <fullName evidence="3">Calcineurin-like phosphoesterase domain-containing protein</fullName>
    </recommendedName>
</protein>
<evidence type="ECO:0000313" key="2">
    <source>
        <dbReference type="Proteomes" id="UP000189670"/>
    </source>
</evidence>
<name>A0A1V1P7D0_9BACT</name>
<dbReference type="EMBL" id="ATBP01000368">
    <property type="protein sequence ID" value="ETR70797.1"/>
    <property type="molecule type" value="Genomic_DNA"/>
</dbReference>
<organism evidence="1 2">
    <name type="scientific">Candidatus Magnetoglobus multicellularis str. Araruama</name>
    <dbReference type="NCBI Taxonomy" id="890399"/>
    <lineage>
        <taxon>Bacteria</taxon>
        <taxon>Pseudomonadati</taxon>
        <taxon>Thermodesulfobacteriota</taxon>
        <taxon>Desulfobacteria</taxon>
        <taxon>Desulfobacterales</taxon>
        <taxon>Desulfobacteraceae</taxon>
        <taxon>Candidatus Magnetoglobus</taxon>
    </lineage>
</organism>
<proteinExistence type="predicted"/>
<evidence type="ECO:0000313" key="1">
    <source>
        <dbReference type="EMBL" id="ETR70797.1"/>
    </source>
</evidence>
<dbReference type="Gene3D" id="3.60.21.10">
    <property type="match status" value="1"/>
</dbReference>
<dbReference type="SUPFAM" id="SSF56300">
    <property type="entry name" value="Metallo-dependent phosphatases"/>
    <property type="match status" value="1"/>
</dbReference>
<evidence type="ECO:0008006" key="3">
    <source>
        <dbReference type="Google" id="ProtNLM"/>
    </source>
</evidence>
<comment type="caution">
    <text evidence="1">The sequence shown here is derived from an EMBL/GenBank/DDBJ whole genome shotgun (WGS) entry which is preliminary data.</text>
</comment>
<reference evidence="2" key="1">
    <citation type="submission" date="2012-11" db="EMBL/GenBank/DDBJ databases">
        <authorList>
            <person name="Lucero-Rivera Y.E."/>
            <person name="Tovar-Ramirez D."/>
        </authorList>
    </citation>
    <scope>NUCLEOTIDE SEQUENCE [LARGE SCALE GENOMIC DNA]</scope>
    <source>
        <strain evidence="2">Araruama</strain>
    </source>
</reference>
<sequence>MGWEHDGTDSNLAIWSIQARQICYPNPVPDSFYSGSKISEPIIGIKDSFFSWCWGNALFVVLDPYWYTKDKPGNKIDNWGWTLGEEQYHWLIQTLENSQESFKFVFIHHLVGGCGEASRGGVECARYYEWGGTNTDETYGFQTHRPNWSEPIHDILVQNNVS</sequence>
<dbReference type="InterPro" id="IPR029052">
    <property type="entry name" value="Metallo-depent_PP-like"/>
</dbReference>
<dbReference type="AlphaFoldDB" id="A0A1V1P7D0"/>